<evidence type="ECO:0000313" key="19">
    <source>
        <dbReference type="Proteomes" id="UP000576209"/>
    </source>
</evidence>
<dbReference type="SUPFAM" id="SSF47384">
    <property type="entry name" value="Homodimeric domain of signal transducing histidine kinase"/>
    <property type="match status" value="1"/>
</dbReference>
<dbReference type="GO" id="GO:0003700">
    <property type="term" value="F:DNA-binding transcription factor activity"/>
    <property type="evidence" value="ECO:0007669"/>
    <property type="project" value="InterPro"/>
</dbReference>
<keyword evidence="7" id="KW-0067">ATP-binding</keyword>
<dbReference type="Proteomes" id="UP000576209">
    <property type="component" value="Unassembled WGS sequence"/>
</dbReference>
<dbReference type="PROSITE" id="PS50109">
    <property type="entry name" value="HIS_KIN"/>
    <property type="match status" value="1"/>
</dbReference>
<dbReference type="PANTHER" id="PTHR43547:SF2">
    <property type="entry name" value="HYBRID SIGNAL TRANSDUCTION HISTIDINE KINASE C"/>
    <property type="match status" value="1"/>
</dbReference>
<dbReference type="InterPro" id="IPR009057">
    <property type="entry name" value="Homeodomain-like_sf"/>
</dbReference>
<feature type="domain" description="Histidine kinase" evidence="16">
    <location>
        <begin position="452"/>
        <end position="666"/>
    </location>
</feature>
<protein>
    <recommendedName>
        <fullName evidence="2">histidine kinase</fullName>
        <ecNumber evidence="2">2.7.13.3</ecNumber>
    </recommendedName>
</protein>
<evidence type="ECO:0000256" key="4">
    <source>
        <dbReference type="ARBA" id="ARBA00022679"/>
    </source>
</evidence>
<dbReference type="Pfam" id="PF12833">
    <property type="entry name" value="HTH_18"/>
    <property type="match status" value="1"/>
</dbReference>
<dbReference type="CDD" id="cd00082">
    <property type="entry name" value="HisKA"/>
    <property type="match status" value="1"/>
</dbReference>
<evidence type="ECO:0000256" key="2">
    <source>
        <dbReference type="ARBA" id="ARBA00012438"/>
    </source>
</evidence>
<dbReference type="PROSITE" id="PS50110">
    <property type="entry name" value="RESPONSE_REGULATORY"/>
    <property type="match status" value="1"/>
</dbReference>
<dbReference type="InterPro" id="IPR036890">
    <property type="entry name" value="HATPase_C_sf"/>
</dbReference>
<feature type="transmembrane region" description="Helical" evidence="13">
    <location>
        <begin position="298"/>
        <end position="318"/>
    </location>
</feature>
<keyword evidence="5" id="KW-0547">Nucleotide-binding</keyword>
<evidence type="ECO:0000256" key="11">
    <source>
        <dbReference type="ARBA" id="ARBA00023163"/>
    </source>
</evidence>
<accession>A0A840EFZ6</accession>
<dbReference type="SMART" id="SM00387">
    <property type="entry name" value="HATPase_c"/>
    <property type="match status" value="1"/>
</dbReference>
<keyword evidence="3 12" id="KW-0597">Phosphoprotein</keyword>
<feature type="transmembrane region" description="Helical" evidence="13">
    <location>
        <begin position="202"/>
        <end position="220"/>
    </location>
</feature>
<dbReference type="Gene3D" id="1.10.287.130">
    <property type="match status" value="1"/>
</dbReference>
<evidence type="ECO:0000256" key="6">
    <source>
        <dbReference type="ARBA" id="ARBA00022777"/>
    </source>
</evidence>
<keyword evidence="13" id="KW-0812">Transmembrane</keyword>
<evidence type="ECO:0000256" key="14">
    <source>
        <dbReference type="SAM" id="SignalP"/>
    </source>
</evidence>
<keyword evidence="4" id="KW-0808">Transferase</keyword>
<dbReference type="Gene3D" id="3.30.565.10">
    <property type="entry name" value="Histidine kinase-like ATPase, C-terminal domain"/>
    <property type="match status" value="1"/>
</dbReference>
<evidence type="ECO:0000259" key="16">
    <source>
        <dbReference type="PROSITE" id="PS50109"/>
    </source>
</evidence>
<keyword evidence="14" id="KW-0732">Signal</keyword>
<dbReference type="InterPro" id="IPR003661">
    <property type="entry name" value="HisK_dim/P_dom"/>
</dbReference>
<dbReference type="InterPro" id="IPR018060">
    <property type="entry name" value="HTH_AraC"/>
</dbReference>
<evidence type="ECO:0000256" key="8">
    <source>
        <dbReference type="ARBA" id="ARBA00023012"/>
    </source>
</evidence>
<dbReference type="InterPro" id="IPR011006">
    <property type="entry name" value="CheY-like_superfamily"/>
</dbReference>
<dbReference type="InterPro" id="IPR001789">
    <property type="entry name" value="Sig_transdc_resp-reg_receiver"/>
</dbReference>
<dbReference type="SUPFAM" id="SSF46689">
    <property type="entry name" value="Homeodomain-like"/>
    <property type="match status" value="1"/>
</dbReference>
<dbReference type="PROSITE" id="PS00041">
    <property type="entry name" value="HTH_ARAC_FAMILY_1"/>
    <property type="match status" value="1"/>
</dbReference>
<proteinExistence type="predicted"/>
<dbReference type="Pfam" id="PF02518">
    <property type="entry name" value="HATPase_c"/>
    <property type="match status" value="1"/>
</dbReference>
<feature type="transmembrane region" description="Helical" evidence="13">
    <location>
        <begin position="227"/>
        <end position="245"/>
    </location>
</feature>
<keyword evidence="10 18" id="KW-0238">DNA-binding</keyword>
<dbReference type="SMART" id="SM00388">
    <property type="entry name" value="HisKA"/>
    <property type="match status" value="1"/>
</dbReference>
<evidence type="ECO:0000256" key="3">
    <source>
        <dbReference type="ARBA" id="ARBA00022553"/>
    </source>
</evidence>
<evidence type="ECO:0000256" key="7">
    <source>
        <dbReference type="ARBA" id="ARBA00022840"/>
    </source>
</evidence>
<keyword evidence="6 18" id="KW-0418">Kinase</keyword>
<dbReference type="InterPro" id="IPR018062">
    <property type="entry name" value="HTH_AraC-typ_CS"/>
</dbReference>
<keyword evidence="11" id="KW-0804">Transcription</keyword>
<keyword evidence="13" id="KW-1133">Transmembrane helix</keyword>
<dbReference type="EMBL" id="JACIFF010000010">
    <property type="protein sequence ID" value="MBB4080838.1"/>
    <property type="molecule type" value="Genomic_DNA"/>
</dbReference>
<dbReference type="InterPro" id="IPR011622">
    <property type="entry name" value="7TMR_DISM_rcpt_extracell_dom2"/>
</dbReference>
<dbReference type="Gene3D" id="3.40.50.2300">
    <property type="match status" value="1"/>
</dbReference>
<dbReference type="PANTHER" id="PTHR43547">
    <property type="entry name" value="TWO-COMPONENT HISTIDINE KINASE"/>
    <property type="match status" value="1"/>
</dbReference>
<dbReference type="SMART" id="SM00448">
    <property type="entry name" value="REC"/>
    <property type="match status" value="1"/>
</dbReference>
<dbReference type="AlphaFoldDB" id="A0A840EFZ6"/>
<feature type="signal peptide" evidence="14">
    <location>
        <begin position="1"/>
        <end position="24"/>
    </location>
</feature>
<evidence type="ECO:0000259" key="17">
    <source>
        <dbReference type="PROSITE" id="PS50110"/>
    </source>
</evidence>
<dbReference type="Gene3D" id="1.10.10.60">
    <property type="entry name" value="Homeodomain-like"/>
    <property type="match status" value="1"/>
</dbReference>
<reference evidence="18 19" key="1">
    <citation type="submission" date="2020-08" db="EMBL/GenBank/DDBJ databases">
        <title>Genomic Encyclopedia of Type Strains, Phase IV (KMG-IV): sequencing the most valuable type-strain genomes for metagenomic binning, comparative biology and taxonomic classification.</title>
        <authorList>
            <person name="Goeker M."/>
        </authorList>
    </citation>
    <scope>NUCLEOTIDE SEQUENCE [LARGE SCALE GENOMIC DNA]</scope>
    <source>
        <strain evidence="18 19">DSM 105137</strain>
    </source>
</reference>
<dbReference type="Pfam" id="PF00512">
    <property type="entry name" value="HisKA"/>
    <property type="match status" value="1"/>
</dbReference>
<dbReference type="InterPro" id="IPR011623">
    <property type="entry name" value="7TMR_DISM_rcpt_extracell_dom1"/>
</dbReference>
<dbReference type="CDD" id="cd16922">
    <property type="entry name" value="HATPase_EvgS-ArcB-TorS-like"/>
    <property type="match status" value="1"/>
</dbReference>
<dbReference type="GO" id="GO:0043565">
    <property type="term" value="F:sequence-specific DNA binding"/>
    <property type="evidence" value="ECO:0007669"/>
    <property type="project" value="InterPro"/>
</dbReference>
<dbReference type="PRINTS" id="PR00344">
    <property type="entry name" value="BCTRLSENSOR"/>
</dbReference>
<dbReference type="Pfam" id="PF07696">
    <property type="entry name" value="7TMR-DISMED2"/>
    <property type="match status" value="1"/>
</dbReference>
<evidence type="ECO:0000256" key="1">
    <source>
        <dbReference type="ARBA" id="ARBA00000085"/>
    </source>
</evidence>
<dbReference type="InterPro" id="IPR003594">
    <property type="entry name" value="HATPase_dom"/>
</dbReference>
<comment type="catalytic activity">
    <reaction evidence="1">
        <text>ATP + protein L-histidine = ADP + protein N-phospho-L-histidine.</text>
        <dbReference type="EC" id="2.7.13.3"/>
    </reaction>
</comment>
<dbReference type="FunFam" id="3.30.565.10:FF:000037">
    <property type="entry name" value="Hybrid sensor histidine kinase/response regulator"/>
    <property type="match status" value="1"/>
</dbReference>
<evidence type="ECO:0000256" key="5">
    <source>
        <dbReference type="ARBA" id="ARBA00022741"/>
    </source>
</evidence>
<dbReference type="GO" id="GO:0000155">
    <property type="term" value="F:phosphorelay sensor kinase activity"/>
    <property type="evidence" value="ECO:0007669"/>
    <property type="project" value="InterPro"/>
</dbReference>
<organism evidence="18 19">
    <name type="scientific">Neolewinella aquimaris</name>
    <dbReference type="NCBI Taxonomy" id="1835722"/>
    <lineage>
        <taxon>Bacteria</taxon>
        <taxon>Pseudomonadati</taxon>
        <taxon>Bacteroidota</taxon>
        <taxon>Saprospiria</taxon>
        <taxon>Saprospirales</taxon>
        <taxon>Lewinellaceae</taxon>
        <taxon>Neolewinella</taxon>
    </lineage>
</organism>
<name>A0A840EFZ6_9BACT</name>
<evidence type="ECO:0000256" key="9">
    <source>
        <dbReference type="ARBA" id="ARBA00023015"/>
    </source>
</evidence>
<feature type="transmembrane region" description="Helical" evidence="13">
    <location>
        <begin position="387"/>
        <end position="406"/>
    </location>
</feature>
<sequence length="933" mass="105270">MCTYAGRRYLITILCCVISLTVNGRGGTGSDGPDRVCVLTDEQHNYRLIDYVGVLPDPDGELTIDGVRQSSFAPAADFPSPEANHYYWGKLRVSNRLPRAERQTEWVLYFSGTWTELEVYTADADGNWSVERNGTFLPPAEKPFVPTTKGNLVKLTLPPGEVTTVYFRGRSERVSLAPSFHLYLQTTEVFYDKLLKRKAADALFIGFLGMMFLYNLMLYFFGRDRSFVYYSGYILMMIVYGGYFSDDLSDWFGQYLFPGRPQNYSFFKLSIFLGLMCYLMFIRTFVHLPRLLPRWDRYFRGLIWLGAVMMGVYVWVSIASNHSYAIEDRITVAYIAIVIGSCVGLLFPLYRRWNKQGAFIFYGIAALSLGCLLSLLTRVAVPPFSLFWLKAGVIVEVAIFSLGLAYRQRKQVQAREQAVFALRESKLLQEKQQLEASRLQELTDFKTRFYTNITHEFRTPLTVIMGMSDQISGQEKIKDLIQRNGRNLLNLVNRLLELSRLEMGATPVNWVHDDIIAYLNYLTESFYSAAEQKNIRFVFYSEVRELMMDFDEEKVLQIVNNLISNALKFTPPRGKIIVHASTTVTDTGTQLKLIVRDTGIGISAEDAEHIFDRYFQVTPTEPSPAAGSGVGLALTRELVGLLGGTIGVDSEPGKGTEFTVLLPVGDAHRSLPAESVAELPDPDRPVLLIIEDNRDIVTYLETILGDRYGCHYAADGEAGIELALQLVPDVIVSDVMMPKKDGYEVCETLKADERTSHIPIILLTAKTTPDARIQGLKFGADAYLTKPFDKEELNVRIEKLIESRRRLRTRYAGAGNATVEANGTPESREDAFVRKLHDLIGAQLDDANFGVAELAAAAGLSQMQLYRKVKAITGKTPSRFIRSYRLAEGMQLLRTGGYTVSEIAYRVGFSDPSYFSRTFQQEYRHPPSHFVTD</sequence>
<evidence type="ECO:0000259" key="15">
    <source>
        <dbReference type="PROSITE" id="PS01124"/>
    </source>
</evidence>
<feature type="chain" id="PRO_5032545050" description="histidine kinase" evidence="14">
    <location>
        <begin position="25"/>
        <end position="933"/>
    </location>
</feature>
<dbReference type="Pfam" id="PF07695">
    <property type="entry name" value="7TMR-DISM_7TM"/>
    <property type="match status" value="1"/>
</dbReference>
<evidence type="ECO:0000256" key="10">
    <source>
        <dbReference type="ARBA" id="ARBA00023125"/>
    </source>
</evidence>
<dbReference type="RefSeq" id="WP_183497068.1">
    <property type="nucleotide sequence ID" value="NZ_JACIFF010000010.1"/>
</dbReference>
<dbReference type="GO" id="GO:0005524">
    <property type="term" value="F:ATP binding"/>
    <property type="evidence" value="ECO:0007669"/>
    <property type="project" value="UniProtKB-KW"/>
</dbReference>
<comment type="caution">
    <text evidence="18">The sequence shown here is derived from an EMBL/GenBank/DDBJ whole genome shotgun (WGS) entry which is preliminary data.</text>
</comment>
<keyword evidence="19" id="KW-1185">Reference proteome</keyword>
<dbReference type="PROSITE" id="PS01124">
    <property type="entry name" value="HTH_ARAC_FAMILY_2"/>
    <property type="match status" value="1"/>
</dbReference>
<dbReference type="SUPFAM" id="SSF52172">
    <property type="entry name" value="CheY-like"/>
    <property type="match status" value="1"/>
</dbReference>
<feature type="transmembrane region" description="Helical" evidence="13">
    <location>
        <begin position="359"/>
        <end position="381"/>
    </location>
</feature>
<gene>
    <name evidence="18" type="ORF">GGR28_003477</name>
</gene>
<dbReference type="Gene3D" id="2.60.40.2380">
    <property type="match status" value="1"/>
</dbReference>
<feature type="domain" description="HTH araC/xylS-type" evidence="15">
    <location>
        <begin position="834"/>
        <end position="933"/>
    </location>
</feature>
<keyword evidence="9" id="KW-0805">Transcription regulation</keyword>
<feature type="modified residue" description="4-aspartylphosphate" evidence="12">
    <location>
        <position position="734"/>
    </location>
</feature>
<dbReference type="InterPro" id="IPR004358">
    <property type="entry name" value="Sig_transdc_His_kin-like_C"/>
</dbReference>
<feature type="domain" description="Response regulatory" evidence="17">
    <location>
        <begin position="686"/>
        <end position="801"/>
    </location>
</feature>
<evidence type="ECO:0000256" key="13">
    <source>
        <dbReference type="SAM" id="Phobius"/>
    </source>
</evidence>
<feature type="transmembrane region" description="Helical" evidence="13">
    <location>
        <begin position="265"/>
        <end position="286"/>
    </location>
</feature>
<dbReference type="EC" id="2.7.13.3" evidence="2"/>
<dbReference type="InterPro" id="IPR005467">
    <property type="entry name" value="His_kinase_dom"/>
</dbReference>
<keyword evidence="13" id="KW-0472">Membrane</keyword>
<dbReference type="CDD" id="cd17574">
    <property type="entry name" value="REC_OmpR"/>
    <property type="match status" value="1"/>
</dbReference>
<evidence type="ECO:0000256" key="12">
    <source>
        <dbReference type="PROSITE-ProRule" id="PRU00169"/>
    </source>
</evidence>
<keyword evidence="8" id="KW-0902">Two-component regulatory system</keyword>
<feature type="transmembrane region" description="Helical" evidence="13">
    <location>
        <begin position="330"/>
        <end position="347"/>
    </location>
</feature>
<evidence type="ECO:0000313" key="18">
    <source>
        <dbReference type="EMBL" id="MBB4080838.1"/>
    </source>
</evidence>
<dbReference type="Pfam" id="PF00072">
    <property type="entry name" value="Response_reg"/>
    <property type="match status" value="1"/>
</dbReference>
<dbReference type="SUPFAM" id="SSF55874">
    <property type="entry name" value="ATPase domain of HSP90 chaperone/DNA topoisomerase II/histidine kinase"/>
    <property type="match status" value="1"/>
</dbReference>
<dbReference type="SMART" id="SM00342">
    <property type="entry name" value="HTH_ARAC"/>
    <property type="match status" value="1"/>
</dbReference>
<dbReference type="InterPro" id="IPR036097">
    <property type="entry name" value="HisK_dim/P_sf"/>
</dbReference>